<dbReference type="Proteomes" id="UP001620645">
    <property type="component" value="Unassembled WGS sequence"/>
</dbReference>
<keyword evidence="3" id="KW-1185">Reference proteome</keyword>
<dbReference type="SUPFAM" id="SSF56059">
    <property type="entry name" value="Glutathione synthetase ATP-binding domain-like"/>
    <property type="match status" value="1"/>
</dbReference>
<gene>
    <name evidence="2" type="ORF">niasHS_017150</name>
</gene>
<accession>A0ABD2IBQ9</accession>
<dbReference type="Gene3D" id="3.30.1490.80">
    <property type="match status" value="1"/>
</dbReference>
<dbReference type="InterPro" id="IPR005615">
    <property type="entry name" value="Glutathione_synthase"/>
</dbReference>
<dbReference type="AlphaFoldDB" id="A0ABD2IBQ9"/>
<comment type="caution">
    <text evidence="2">The sequence shown here is derived from an EMBL/GenBank/DDBJ whole genome shotgun (WGS) entry which is preliminary data.</text>
</comment>
<evidence type="ECO:0000313" key="2">
    <source>
        <dbReference type="EMBL" id="KAL3073583.1"/>
    </source>
</evidence>
<protein>
    <submittedName>
        <fullName evidence="2">Uncharacterized protein</fullName>
    </submittedName>
</protein>
<dbReference type="Pfam" id="PF03917">
    <property type="entry name" value="GSH_synth_ATP"/>
    <property type="match status" value="1"/>
</dbReference>
<organism evidence="2 3">
    <name type="scientific">Heterodera schachtii</name>
    <name type="common">Sugarbeet cyst nematode worm</name>
    <name type="synonym">Tylenchus schachtii</name>
    <dbReference type="NCBI Taxonomy" id="97005"/>
    <lineage>
        <taxon>Eukaryota</taxon>
        <taxon>Metazoa</taxon>
        <taxon>Ecdysozoa</taxon>
        <taxon>Nematoda</taxon>
        <taxon>Chromadorea</taxon>
        <taxon>Rhabditida</taxon>
        <taxon>Tylenchina</taxon>
        <taxon>Tylenchomorpha</taxon>
        <taxon>Tylenchoidea</taxon>
        <taxon>Heteroderidae</taxon>
        <taxon>Heteroderinae</taxon>
        <taxon>Heterodera</taxon>
    </lineage>
</organism>
<dbReference type="InterPro" id="IPR014049">
    <property type="entry name" value="Glutathione_synthase_N_euk"/>
</dbReference>
<evidence type="ECO:0000313" key="3">
    <source>
        <dbReference type="Proteomes" id="UP001620645"/>
    </source>
</evidence>
<dbReference type="EMBL" id="JBICCN010000366">
    <property type="protein sequence ID" value="KAL3073583.1"/>
    <property type="molecule type" value="Genomic_DNA"/>
</dbReference>
<proteinExistence type="predicted"/>
<name>A0ABD2IBQ9_HETSC</name>
<sequence length="205" mass="23389">MTDYIHVKIDKVTRNYVEELVKSEKHLLSLRQFAVEWAHNNALIFRNKKVPPTTDVIYRSDVAVIAPFSLFPSPFPRHAFEHALAVQKALNLLYFRVDTKDLIVRLVICDFLNMFCSLFVNLASSSRHLCTSVISGIETEGRARLIFEFQTKCVTGRLIGRTTFMSKAHFDLNLQRVSGPSSTRANPPTKQTPNFTTRPPSYKSI</sequence>
<evidence type="ECO:0000256" key="1">
    <source>
        <dbReference type="SAM" id="MobiDB-lite"/>
    </source>
</evidence>
<reference evidence="2 3" key="1">
    <citation type="submission" date="2024-10" db="EMBL/GenBank/DDBJ databases">
        <authorList>
            <person name="Kim D."/>
        </authorList>
    </citation>
    <scope>NUCLEOTIDE SEQUENCE [LARGE SCALE GENOMIC DNA]</scope>
    <source>
        <strain evidence="2">Taebaek</strain>
    </source>
</reference>
<feature type="region of interest" description="Disordered" evidence="1">
    <location>
        <begin position="177"/>
        <end position="205"/>
    </location>
</feature>